<feature type="region of interest" description="Disordered" evidence="1">
    <location>
        <begin position="100"/>
        <end position="119"/>
    </location>
</feature>
<gene>
    <name evidence="2" type="ORF">BCR44DRAFT_1022123</name>
</gene>
<feature type="compositionally biased region" description="Polar residues" evidence="1">
    <location>
        <begin position="103"/>
        <end position="112"/>
    </location>
</feature>
<evidence type="ECO:0000313" key="2">
    <source>
        <dbReference type="EMBL" id="ORZ30059.1"/>
    </source>
</evidence>
<organism evidence="2 3">
    <name type="scientific">Catenaria anguillulae PL171</name>
    <dbReference type="NCBI Taxonomy" id="765915"/>
    <lineage>
        <taxon>Eukaryota</taxon>
        <taxon>Fungi</taxon>
        <taxon>Fungi incertae sedis</taxon>
        <taxon>Blastocladiomycota</taxon>
        <taxon>Blastocladiomycetes</taxon>
        <taxon>Blastocladiales</taxon>
        <taxon>Catenariaceae</taxon>
        <taxon>Catenaria</taxon>
    </lineage>
</organism>
<sequence length="119" mass="13332">MGSSLAQQPLTHQRHLLAPLRYPSRIPQYQIQTMMPPAKFQVVFLNGEGQCSFPDQFPLVTPAYFLRPPPHDGFQPPSQASQHFSMESIQLDQHLDRSLRSILKSTSHTSTPRAAGPLA</sequence>
<accession>A0A1Y2H6A4</accession>
<feature type="compositionally biased region" description="Polar residues" evidence="1">
    <location>
        <begin position="76"/>
        <end position="89"/>
    </location>
</feature>
<dbReference type="Proteomes" id="UP000193411">
    <property type="component" value="Unassembled WGS sequence"/>
</dbReference>
<feature type="region of interest" description="Disordered" evidence="1">
    <location>
        <begin position="68"/>
        <end position="89"/>
    </location>
</feature>
<protein>
    <submittedName>
        <fullName evidence="2">Uncharacterized protein</fullName>
    </submittedName>
</protein>
<name>A0A1Y2H6A4_9FUNG</name>
<proteinExistence type="predicted"/>
<dbReference type="AlphaFoldDB" id="A0A1Y2H6A4"/>
<reference evidence="2 3" key="1">
    <citation type="submission" date="2016-07" db="EMBL/GenBank/DDBJ databases">
        <title>Pervasive Adenine N6-methylation of Active Genes in Fungi.</title>
        <authorList>
            <consortium name="DOE Joint Genome Institute"/>
            <person name="Mondo S.J."/>
            <person name="Dannebaum R.O."/>
            <person name="Kuo R.C."/>
            <person name="Labutti K."/>
            <person name="Haridas S."/>
            <person name="Kuo A."/>
            <person name="Salamov A."/>
            <person name="Ahrendt S.R."/>
            <person name="Lipzen A."/>
            <person name="Sullivan W."/>
            <person name="Andreopoulos W.B."/>
            <person name="Clum A."/>
            <person name="Lindquist E."/>
            <person name="Daum C."/>
            <person name="Ramamoorthy G.K."/>
            <person name="Gryganskyi A."/>
            <person name="Culley D."/>
            <person name="Magnuson J.K."/>
            <person name="James T.Y."/>
            <person name="O'Malley M.A."/>
            <person name="Stajich J.E."/>
            <person name="Spatafora J.W."/>
            <person name="Visel A."/>
            <person name="Grigoriev I.V."/>
        </authorList>
    </citation>
    <scope>NUCLEOTIDE SEQUENCE [LARGE SCALE GENOMIC DNA]</scope>
    <source>
        <strain evidence="2 3">PL171</strain>
    </source>
</reference>
<evidence type="ECO:0000256" key="1">
    <source>
        <dbReference type="SAM" id="MobiDB-lite"/>
    </source>
</evidence>
<evidence type="ECO:0000313" key="3">
    <source>
        <dbReference type="Proteomes" id="UP000193411"/>
    </source>
</evidence>
<comment type="caution">
    <text evidence="2">The sequence shown here is derived from an EMBL/GenBank/DDBJ whole genome shotgun (WGS) entry which is preliminary data.</text>
</comment>
<dbReference type="EMBL" id="MCFL01000107">
    <property type="protein sequence ID" value="ORZ30059.1"/>
    <property type="molecule type" value="Genomic_DNA"/>
</dbReference>
<keyword evidence="3" id="KW-1185">Reference proteome</keyword>